<evidence type="ECO:0000313" key="1">
    <source>
        <dbReference type="EMBL" id="GJT68579.1"/>
    </source>
</evidence>
<gene>
    <name evidence="1" type="ORF">Tco_1020059</name>
</gene>
<protein>
    <submittedName>
        <fullName evidence="1">Ribonuclease H-like domain-containing protein</fullName>
    </submittedName>
</protein>
<dbReference type="SUPFAM" id="SSF53098">
    <property type="entry name" value="Ribonuclease H-like"/>
    <property type="match status" value="1"/>
</dbReference>
<dbReference type="EMBL" id="BQNB010017912">
    <property type="protein sequence ID" value="GJT68579.1"/>
    <property type="molecule type" value="Genomic_DNA"/>
</dbReference>
<reference evidence="1" key="1">
    <citation type="journal article" date="2022" name="Int. J. Mol. Sci.">
        <title>Draft Genome of Tanacetum Coccineum: Genomic Comparison of Closely Related Tanacetum-Family Plants.</title>
        <authorList>
            <person name="Yamashiro T."/>
            <person name="Shiraishi A."/>
            <person name="Nakayama K."/>
            <person name="Satake H."/>
        </authorList>
    </citation>
    <scope>NUCLEOTIDE SEQUENCE</scope>
</reference>
<sequence>MKLMQFLMGLDDCYQLVRSSLLTRDPLHEVKDAYNVVSREEPYKGIPESSGIVESKQNATSFAAKTFNNNKRQFNNNNFTRGSTSNVNKGPNPNLNCKHFGKVDHTINRCFEIVGFPQGFKRNPNTGKQTFNANSDVKMNTNSSSSLSSGFTPEQMQKLLNMINDKPFGSIHANLAGRASFFNRNVWFNINFSKYFYANSSFSVTTITMGWIIDSGANQHLTVSTIGMSDIVDISELKITAGHPNGTLATISHVGNLKLSNNAVLYDVLVVPRYCVSLLSVNKLIRDSKMFVSIDENKCQSNVVMSFHVSKLLWHNKLGHHTDQVLSVLKKDLNIFDNTSVIACEICQRAKQTKEPFPLSDHKSKTLGELVHLNLWGPYRVHNREGYGYFLTIVDDYSRAVWTSCSHTTQQNGIAERKHRHLFNVARSLMFQGGIPLRYIRTFKVLLLEIEKRDCSQRKMQKYLFEAKVEGFSVSKTEGLTKGYDSNTKEVSTAYSVPIFLAKLKFEQSSSYSLLANQSSCPQLDHEDLEQIDEYDLEETDLKWQVAMISMRMKKFYKKTGRKLQFDAKEPVGFDKTKVECYNCHKTGAFARE</sequence>
<reference evidence="1" key="2">
    <citation type="submission" date="2022-01" db="EMBL/GenBank/DDBJ databases">
        <authorList>
            <person name="Yamashiro T."/>
            <person name="Shiraishi A."/>
            <person name="Satake H."/>
            <person name="Nakayama K."/>
        </authorList>
    </citation>
    <scope>NUCLEOTIDE SEQUENCE</scope>
</reference>
<organism evidence="1 2">
    <name type="scientific">Tanacetum coccineum</name>
    <dbReference type="NCBI Taxonomy" id="301880"/>
    <lineage>
        <taxon>Eukaryota</taxon>
        <taxon>Viridiplantae</taxon>
        <taxon>Streptophyta</taxon>
        <taxon>Embryophyta</taxon>
        <taxon>Tracheophyta</taxon>
        <taxon>Spermatophyta</taxon>
        <taxon>Magnoliopsida</taxon>
        <taxon>eudicotyledons</taxon>
        <taxon>Gunneridae</taxon>
        <taxon>Pentapetalae</taxon>
        <taxon>asterids</taxon>
        <taxon>campanulids</taxon>
        <taxon>Asterales</taxon>
        <taxon>Asteraceae</taxon>
        <taxon>Asteroideae</taxon>
        <taxon>Anthemideae</taxon>
        <taxon>Anthemidinae</taxon>
        <taxon>Tanacetum</taxon>
    </lineage>
</organism>
<proteinExistence type="predicted"/>
<evidence type="ECO:0000313" key="2">
    <source>
        <dbReference type="Proteomes" id="UP001151760"/>
    </source>
</evidence>
<name>A0ABQ5FZC6_9ASTR</name>
<dbReference type="InterPro" id="IPR012337">
    <property type="entry name" value="RNaseH-like_sf"/>
</dbReference>
<accession>A0ABQ5FZC6</accession>
<dbReference type="PANTHER" id="PTHR34222">
    <property type="entry name" value="GAG_PRE-INTEGRS DOMAIN-CONTAINING PROTEIN"/>
    <property type="match status" value="1"/>
</dbReference>
<dbReference type="PANTHER" id="PTHR34222:SF99">
    <property type="entry name" value="PROTEIN, PUTATIVE-RELATED"/>
    <property type="match status" value="1"/>
</dbReference>
<comment type="caution">
    <text evidence="1">The sequence shown here is derived from an EMBL/GenBank/DDBJ whole genome shotgun (WGS) entry which is preliminary data.</text>
</comment>
<dbReference type="Proteomes" id="UP001151760">
    <property type="component" value="Unassembled WGS sequence"/>
</dbReference>
<keyword evidence="2" id="KW-1185">Reference proteome</keyword>